<dbReference type="RefSeq" id="WP_379953425.1">
    <property type="nucleotide sequence ID" value="NZ_JAUYVI010000001.1"/>
</dbReference>
<gene>
    <name evidence="2" type="ORF">Q8A70_00195</name>
</gene>
<evidence type="ECO:0000313" key="3">
    <source>
        <dbReference type="Proteomes" id="UP001230156"/>
    </source>
</evidence>
<protein>
    <submittedName>
        <fullName evidence="2">DUF6455 family protein</fullName>
    </submittedName>
</protein>
<accession>A0ABU0YEC2</accession>
<proteinExistence type="predicted"/>
<organism evidence="2 3">
    <name type="scientific">Dongia sedimenti</name>
    <dbReference type="NCBI Taxonomy" id="3064282"/>
    <lineage>
        <taxon>Bacteria</taxon>
        <taxon>Pseudomonadati</taxon>
        <taxon>Pseudomonadota</taxon>
        <taxon>Alphaproteobacteria</taxon>
        <taxon>Rhodospirillales</taxon>
        <taxon>Dongiaceae</taxon>
        <taxon>Dongia</taxon>
    </lineage>
</organism>
<dbReference type="Pfam" id="PF20056">
    <property type="entry name" value="DUF6455"/>
    <property type="match status" value="1"/>
</dbReference>
<evidence type="ECO:0000259" key="1">
    <source>
        <dbReference type="Pfam" id="PF20056"/>
    </source>
</evidence>
<name>A0ABU0YEC2_9PROT</name>
<evidence type="ECO:0000313" key="2">
    <source>
        <dbReference type="EMBL" id="MDQ7246059.1"/>
    </source>
</evidence>
<reference evidence="3" key="1">
    <citation type="submission" date="2023-08" db="EMBL/GenBank/DDBJ databases">
        <title>Rhodospirillaceae gen. nov., a novel taxon isolated from the Yangtze River Yuezi River estuary sludge.</title>
        <authorList>
            <person name="Ruan L."/>
        </authorList>
    </citation>
    <scope>NUCLEOTIDE SEQUENCE [LARGE SCALE GENOMIC DNA]</scope>
    <source>
        <strain evidence="3">R-7</strain>
    </source>
</reference>
<dbReference type="InterPro" id="IPR045601">
    <property type="entry name" value="DUF6455"/>
</dbReference>
<dbReference type="Proteomes" id="UP001230156">
    <property type="component" value="Unassembled WGS sequence"/>
</dbReference>
<keyword evidence="3" id="KW-1185">Reference proteome</keyword>
<feature type="domain" description="DUF6455" evidence="1">
    <location>
        <begin position="15"/>
        <end position="82"/>
    </location>
</feature>
<sequence>MDHKTALNQAPPKEMAAMMLTIAVDPEKMATDWGRVQLQHAVRRCHGCSALYTCRYWLGDAHRNPRAFREFCPNAGLLERFRGDRRGKARQTVGS</sequence>
<dbReference type="EMBL" id="JAUYVI010000001">
    <property type="protein sequence ID" value="MDQ7246059.1"/>
    <property type="molecule type" value="Genomic_DNA"/>
</dbReference>
<comment type="caution">
    <text evidence="2">The sequence shown here is derived from an EMBL/GenBank/DDBJ whole genome shotgun (WGS) entry which is preliminary data.</text>
</comment>